<keyword evidence="2" id="KW-1185">Reference proteome</keyword>
<sequence>MARSSQPLGPTFVLSRVTLFCWVHNFPSPPLLFDPYLNFYSDSGISQERKLE</sequence>
<dbReference type="Proteomes" id="UP001189624">
    <property type="component" value="Chromosome 3"/>
</dbReference>
<evidence type="ECO:0000313" key="1">
    <source>
        <dbReference type="EMBL" id="CAJ1943474.1"/>
    </source>
</evidence>
<dbReference type="AlphaFoldDB" id="A0AA86SYK7"/>
<organism evidence="1 2">
    <name type="scientific">Sphenostylis stenocarpa</name>
    <dbReference type="NCBI Taxonomy" id="92480"/>
    <lineage>
        <taxon>Eukaryota</taxon>
        <taxon>Viridiplantae</taxon>
        <taxon>Streptophyta</taxon>
        <taxon>Embryophyta</taxon>
        <taxon>Tracheophyta</taxon>
        <taxon>Spermatophyta</taxon>
        <taxon>Magnoliopsida</taxon>
        <taxon>eudicotyledons</taxon>
        <taxon>Gunneridae</taxon>
        <taxon>Pentapetalae</taxon>
        <taxon>rosids</taxon>
        <taxon>fabids</taxon>
        <taxon>Fabales</taxon>
        <taxon>Fabaceae</taxon>
        <taxon>Papilionoideae</taxon>
        <taxon>50 kb inversion clade</taxon>
        <taxon>NPAAA clade</taxon>
        <taxon>indigoferoid/millettioid clade</taxon>
        <taxon>Phaseoleae</taxon>
        <taxon>Sphenostylis</taxon>
    </lineage>
</organism>
<name>A0AA86SYK7_9FABA</name>
<evidence type="ECO:0000313" key="2">
    <source>
        <dbReference type="Proteomes" id="UP001189624"/>
    </source>
</evidence>
<gene>
    <name evidence="1" type="ORF">AYBTSS11_LOCUS11375</name>
</gene>
<dbReference type="EMBL" id="OY731400">
    <property type="protein sequence ID" value="CAJ1943474.1"/>
    <property type="molecule type" value="Genomic_DNA"/>
</dbReference>
<accession>A0AA86SYK7</accession>
<reference evidence="1" key="1">
    <citation type="submission" date="2023-10" db="EMBL/GenBank/DDBJ databases">
        <authorList>
            <person name="Domelevo Entfellner J.-B."/>
        </authorList>
    </citation>
    <scope>NUCLEOTIDE SEQUENCE</scope>
</reference>
<proteinExistence type="predicted"/>
<protein>
    <submittedName>
        <fullName evidence="1">Uncharacterized protein</fullName>
    </submittedName>
</protein>
<dbReference type="Gramene" id="rna-AYBTSS11_LOCUS11375">
    <property type="protein sequence ID" value="CAJ1943474.1"/>
    <property type="gene ID" value="gene-AYBTSS11_LOCUS11375"/>
</dbReference>